<feature type="transmembrane region" description="Helical" evidence="1">
    <location>
        <begin position="94"/>
        <end position="111"/>
    </location>
</feature>
<keyword evidence="1" id="KW-1133">Transmembrane helix</keyword>
<evidence type="ECO:0000256" key="1">
    <source>
        <dbReference type="SAM" id="Phobius"/>
    </source>
</evidence>
<sequence>MEENDSKVGSIIETFQSGSQLITGGENAEPRKMTFLNAFSAIFNGLGIGLLLGILLSTTLSPVVSGVIATVSSLLAVLIGLNEKYLDPVKSLRIGSFGLFTVAGIIAGLYLRANNPFAPTLKDKMEEYKSIGFSDEEARNLIIGFIKSDTSKAQREASLLYSTIVNSSDCDVLYYMTAETPVPEMVNTFRSTEGIWRKFADTFQTELPDEMKGKSLLLVRDSFCNSSSSEPYTISNTEKIKAINPKFSLEEMETQISASGENWKNLILMAQSQFSESERLQIYKAILKVFE</sequence>
<feature type="transmembrane region" description="Helical" evidence="1">
    <location>
        <begin position="35"/>
        <end position="57"/>
    </location>
</feature>
<evidence type="ECO:0000313" key="2">
    <source>
        <dbReference type="EMBL" id="MCR9014109.1"/>
    </source>
</evidence>
<keyword evidence="1" id="KW-0812">Transmembrane</keyword>
<feature type="transmembrane region" description="Helical" evidence="1">
    <location>
        <begin position="63"/>
        <end position="82"/>
    </location>
</feature>
<evidence type="ECO:0000313" key="3">
    <source>
        <dbReference type="Proteomes" id="UP001142175"/>
    </source>
</evidence>
<organism evidence="2 3">
    <name type="scientific">Aquiflexum gelatinilyticum</name>
    <dbReference type="NCBI Taxonomy" id="2961943"/>
    <lineage>
        <taxon>Bacteria</taxon>
        <taxon>Pseudomonadati</taxon>
        <taxon>Bacteroidota</taxon>
        <taxon>Cytophagia</taxon>
        <taxon>Cytophagales</taxon>
        <taxon>Cyclobacteriaceae</taxon>
        <taxon>Aquiflexum</taxon>
    </lineage>
</organism>
<name>A0A9X2P1U2_9BACT</name>
<gene>
    <name evidence="2" type="ORF">NU887_03620</name>
</gene>
<dbReference type="RefSeq" id="WP_258421983.1">
    <property type="nucleotide sequence ID" value="NZ_JANSUY010000001.1"/>
</dbReference>
<comment type="caution">
    <text evidence="2">The sequence shown here is derived from an EMBL/GenBank/DDBJ whole genome shotgun (WGS) entry which is preliminary data.</text>
</comment>
<keyword evidence="1" id="KW-0472">Membrane</keyword>
<dbReference type="AlphaFoldDB" id="A0A9X2P1U2"/>
<protein>
    <submittedName>
        <fullName evidence="2">Uncharacterized protein</fullName>
    </submittedName>
</protein>
<proteinExistence type="predicted"/>
<dbReference type="Proteomes" id="UP001142175">
    <property type="component" value="Unassembled WGS sequence"/>
</dbReference>
<keyword evidence="3" id="KW-1185">Reference proteome</keyword>
<reference evidence="2" key="1">
    <citation type="submission" date="2022-08" db="EMBL/GenBank/DDBJ databases">
        <authorList>
            <person name="Zhang D."/>
        </authorList>
    </citation>
    <scope>NUCLEOTIDE SEQUENCE</scope>
    <source>
        <strain evidence="2">XJ19-11</strain>
    </source>
</reference>
<accession>A0A9X2P1U2</accession>
<dbReference type="EMBL" id="JANSUY010000001">
    <property type="protein sequence ID" value="MCR9014109.1"/>
    <property type="molecule type" value="Genomic_DNA"/>
</dbReference>